<comment type="cofactor">
    <cofactor evidence="1">
        <name>pyridoxal 5'-phosphate</name>
        <dbReference type="ChEBI" id="CHEBI:597326"/>
    </cofactor>
</comment>
<reference evidence="5" key="2">
    <citation type="submission" date="2016-01" db="EMBL/GenBank/DDBJ databases">
        <authorList>
            <person name="Poehlein A."/>
            <person name="Schlien K."/>
            <person name="Gottschalk G."/>
            <person name="Buckel W."/>
            <person name="Daniel R."/>
        </authorList>
    </citation>
    <scope>NUCLEOTIDE SEQUENCE [LARGE SCALE GENOMIC DNA]</scope>
    <source>
        <strain evidence="5">X2</strain>
    </source>
</reference>
<dbReference type="PANTHER" id="PTHR42691">
    <property type="entry name" value="ASPARTATE AMINOTRANSFERASE YHDR-RELATED"/>
    <property type="match status" value="1"/>
</dbReference>
<dbReference type="PRINTS" id="PR00753">
    <property type="entry name" value="ACCSYNTHASE"/>
</dbReference>
<dbReference type="Gene3D" id="3.40.640.10">
    <property type="entry name" value="Type I PLP-dependent aspartate aminotransferase-like (Major domain)"/>
    <property type="match status" value="1"/>
</dbReference>
<dbReference type="NCBIfam" id="NF005305">
    <property type="entry name" value="PRK06836.1"/>
    <property type="match status" value="1"/>
</dbReference>
<evidence type="ECO:0000313" key="3">
    <source>
        <dbReference type="EMBL" id="AMJ40781.1"/>
    </source>
</evidence>
<dbReference type="EMBL" id="CP014223">
    <property type="protein sequence ID" value="AMJ40781.1"/>
    <property type="molecule type" value="Genomic_DNA"/>
</dbReference>
<feature type="domain" description="Aminotransferase class I/classII large" evidence="2">
    <location>
        <begin position="34"/>
        <end position="383"/>
    </location>
</feature>
<proteinExistence type="inferred from homology"/>
<dbReference type="AlphaFoldDB" id="A0A0X1U769"/>
<evidence type="ECO:0000259" key="2">
    <source>
        <dbReference type="Pfam" id="PF00155"/>
    </source>
</evidence>
<keyword evidence="1 3" id="KW-0808">Transferase</keyword>
<dbReference type="Proteomes" id="UP000184204">
    <property type="component" value="Unassembled WGS sequence"/>
</dbReference>
<dbReference type="KEGG" id="cpro:CPRO_11880"/>
<dbReference type="RefSeq" id="WP_066048959.1">
    <property type="nucleotide sequence ID" value="NZ_CP014223.1"/>
</dbReference>
<dbReference type="GO" id="GO:0030170">
    <property type="term" value="F:pyridoxal phosphate binding"/>
    <property type="evidence" value="ECO:0007669"/>
    <property type="project" value="InterPro"/>
</dbReference>
<comment type="similarity">
    <text evidence="1">Belongs to the class-I pyridoxal-phosphate-dependent aminotransferase family.</text>
</comment>
<dbReference type="InterPro" id="IPR004838">
    <property type="entry name" value="NHTrfase_class1_PyrdxlP-BS"/>
</dbReference>
<sequence length="395" mass="43316">MISKNMKELVDKSAAISALFTEGPRLRKLLGDENVFDFGIGNPNVKAPISVNETAIELLENMDSLTLHSYTDGAGIPSVRQAIAESLNRRFGEEYTGKNIVMTTGAAGGLNVILKVLLDQGDEVLTFAPYFSEYDVYVANAGGRLISIAPNIPSFLPDANKLEEAISSKTKAIIINNPNNPTGVVYDEETLKKVAEVLNKKGKEFGTTIYLISDEPYRELVFDGVTVPYIPKIYGNTIVAYSFSKSLSLPGDRIGYLTIPSTVEDFEDVVYGTGVANRVLGFVNAPALQQLVVARCCDEKSDIAFYDKNREILYNALISYGFECAKPQGAFYLFVKALEEDDVAFVNKAKEYGILMTPGRGFGCKGYVRIAYCVARAVIERALPSFEKLAKAYKK</sequence>
<keyword evidence="1 4" id="KW-0032">Aminotransferase</keyword>
<dbReference type="EC" id="2.6.1.-" evidence="1"/>
<dbReference type="Gene3D" id="3.90.1150.10">
    <property type="entry name" value="Aspartate Aminotransferase, domain 1"/>
    <property type="match status" value="2"/>
</dbReference>
<dbReference type="InterPro" id="IPR004839">
    <property type="entry name" value="Aminotransferase_I/II_large"/>
</dbReference>
<reference evidence="6" key="3">
    <citation type="submission" date="2016-11" db="EMBL/GenBank/DDBJ databases">
        <authorList>
            <person name="Jaros S."/>
            <person name="Januszkiewicz K."/>
            <person name="Wedrychowicz H."/>
        </authorList>
    </citation>
    <scope>NUCLEOTIDE SEQUENCE [LARGE SCALE GENOMIC DNA]</scope>
    <source>
        <strain evidence="6">DSM 1682</strain>
    </source>
</reference>
<dbReference type="EMBL" id="FQUA01000006">
    <property type="protein sequence ID" value="SHE73240.1"/>
    <property type="molecule type" value="Genomic_DNA"/>
</dbReference>
<evidence type="ECO:0000313" key="6">
    <source>
        <dbReference type="Proteomes" id="UP000184204"/>
    </source>
</evidence>
<dbReference type="InterPro" id="IPR015421">
    <property type="entry name" value="PyrdxlP-dep_Trfase_major"/>
</dbReference>
<evidence type="ECO:0000256" key="1">
    <source>
        <dbReference type="RuleBase" id="RU000481"/>
    </source>
</evidence>
<organism evidence="4 6">
    <name type="scientific">Anaerotignum propionicum DSM 1682</name>
    <dbReference type="NCBI Taxonomy" id="991789"/>
    <lineage>
        <taxon>Bacteria</taxon>
        <taxon>Bacillati</taxon>
        <taxon>Bacillota</taxon>
        <taxon>Clostridia</taxon>
        <taxon>Lachnospirales</taxon>
        <taxon>Anaerotignaceae</taxon>
        <taxon>Anaerotignum</taxon>
    </lineage>
</organism>
<gene>
    <name evidence="3" type="primary">aspC_1</name>
    <name evidence="3" type="ORF">CPRO_11880</name>
    <name evidence="4" type="ORF">SAMN02745151_01598</name>
</gene>
<dbReference type="Proteomes" id="UP000068026">
    <property type="component" value="Chromosome"/>
</dbReference>
<dbReference type="GO" id="GO:0008483">
    <property type="term" value="F:transaminase activity"/>
    <property type="evidence" value="ECO:0007669"/>
    <property type="project" value="UniProtKB-KW"/>
</dbReference>
<accession>A0A0X1U769</accession>
<keyword evidence="5" id="KW-1185">Reference proteome</keyword>
<dbReference type="CDD" id="cd00609">
    <property type="entry name" value="AAT_like"/>
    <property type="match status" value="1"/>
</dbReference>
<dbReference type="OrthoDB" id="9802328at2"/>
<reference evidence="3 5" key="1">
    <citation type="journal article" date="2016" name="Genome Announc.">
        <title>Complete Genome Sequence of the Amino Acid-Fermenting Clostridium propionicum X2 (DSM 1682).</title>
        <authorList>
            <person name="Poehlein A."/>
            <person name="Schlien K."/>
            <person name="Chowdhury N.P."/>
            <person name="Gottschalk G."/>
            <person name="Buckel W."/>
            <person name="Daniel R."/>
        </authorList>
    </citation>
    <scope>NUCLEOTIDE SEQUENCE [LARGE SCALE GENOMIC DNA]</scope>
    <source>
        <strain evidence="3 5">X2</strain>
    </source>
</reference>
<evidence type="ECO:0000313" key="4">
    <source>
        <dbReference type="EMBL" id="SHE73240.1"/>
    </source>
</evidence>
<reference evidence="4" key="4">
    <citation type="submission" date="2016-11" db="EMBL/GenBank/DDBJ databases">
        <authorList>
            <person name="Varghese N."/>
            <person name="Submissions S."/>
        </authorList>
    </citation>
    <scope>NUCLEOTIDE SEQUENCE</scope>
    <source>
        <strain evidence="4">DSM 1682</strain>
    </source>
</reference>
<dbReference type="SUPFAM" id="SSF53383">
    <property type="entry name" value="PLP-dependent transferases"/>
    <property type="match status" value="1"/>
</dbReference>
<name>A0A0X1U769_ANAPI</name>
<dbReference type="PANTHER" id="PTHR42691:SF1">
    <property type="entry name" value="ASPARTATE AMINOTRANSFERASE YHDR-RELATED"/>
    <property type="match status" value="1"/>
</dbReference>
<evidence type="ECO:0000313" key="5">
    <source>
        <dbReference type="Proteomes" id="UP000068026"/>
    </source>
</evidence>
<dbReference type="InterPro" id="IPR015424">
    <property type="entry name" value="PyrdxlP-dep_Trfase"/>
</dbReference>
<dbReference type="PROSITE" id="PS00105">
    <property type="entry name" value="AA_TRANSFER_CLASS_1"/>
    <property type="match status" value="1"/>
</dbReference>
<dbReference type="Pfam" id="PF00155">
    <property type="entry name" value="Aminotran_1_2"/>
    <property type="match status" value="1"/>
</dbReference>
<protein>
    <recommendedName>
        <fullName evidence="1">Aminotransferase</fullName>
        <ecNumber evidence="1">2.6.1.-</ecNumber>
    </recommendedName>
</protein>
<dbReference type="InterPro" id="IPR015422">
    <property type="entry name" value="PyrdxlP-dep_Trfase_small"/>
</dbReference>